<reference evidence="2 3" key="1">
    <citation type="submission" date="2024-01" db="EMBL/GenBank/DDBJ databases">
        <title>Genome assemblies of Stephania.</title>
        <authorList>
            <person name="Yang L."/>
        </authorList>
    </citation>
    <scope>NUCLEOTIDE SEQUENCE [LARGE SCALE GENOMIC DNA]</scope>
    <source>
        <strain evidence="2">JXDWG</strain>
        <tissue evidence="2">Leaf</tissue>
    </source>
</reference>
<organism evidence="2 3">
    <name type="scientific">Stephania cephalantha</name>
    <dbReference type="NCBI Taxonomy" id="152367"/>
    <lineage>
        <taxon>Eukaryota</taxon>
        <taxon>Viridiplantae</taxon>
        <taxon>Streptophyta</taxon>
        <taxon>Embryophyta</taxon>
        <taxon>Tracheophyta</taxon>
        <taxon>Spermatophyta</taxon>
        <taxon>Magnoliopsida</taxon>
        <taxon>Ranunculales</taxon>
        <taxon>Menispermaceae</taxon>
        <taxon>Menispermoideae</taxon>
        <taxon>Cissampelideae</taxon>
        <taxon>Stephania</taxon>
    </lineage>
</organism>
<dbReference type="EMBL" id="JBBNAG010000013">
    <property type="protein sequence ID" value="KAK9083208.1"/>
    <property type="molecule type" value="Genomic_DNA"/>
</dbReference>
<dbReference type="Proteomes" id="UP001419268">
    <property type="component" value="Unassembled WGS sequence"/>
</dbReference>
<evidence type="ECO:0000256" key="1">
    <source>
        <dbReference type="SAM" id="Phobius"/>
    </source>
</evidence>
<accession>A0AAP0E1I2</accession>
<keyword evidence="1" id="KW-0812">Transmembrane</keyword>
<feature type="transmembrane region" description="Helical" evidence="1">
    <location>
        <begin position="211"/>
        <end position="232"/>
    </location>
</feature>
<evidence type="ECO:0000313" key="2">
    <source>
        <dbReference type="EMBL" id="KAK9083208.1"/>
    </source>
</evidence>
<sequence>MEEPCGSSNLTVLILYGMLPLEVEFAKSPKRKDKALKLPKLCSVLVNASEGQFHHFIGWCTYLDSTYRELVEFPSVPVVRLPDIRFGTPFEANTHHTNSPDSNIHTCETPEWGWSPALREEPRVVEGHNHRQWPPEQQGGRVGGGPLLQYALPISLFTPNFASFEFFSSFGNLNLGYTIAALGLLIFISTIPLPDLYSNIKNHCTGPPELILSLFLLTHVAHYVPTLCLFFLQRHDFSPYRQAILSRFYLNHAKMIKYCVNLKNIALKTSLCGTIYNFNVLLLHQNCPNFNKSYIDHKWFVIVVGFSRKRECLEILGGACSTEQRSILPSSVEMNSANGAHSTK</sequence>
<evidence type="ECO:0000313" key="3">
    <source>
        <dbReference type="Proteomes" id="UP001419268"/>
    </source>
</evidence>
<name>A0AAP0E1I2_9MAGN</name>
<keyword evidence="3" id="KW-1185">Reference proteome</keyword>
<proteinExistence type="predicted"/>
<keyword evidence="1" id="KW-0472">Membrane</keyword>
<comment type="caution">
    <text evidence="2">The sequence shown here is derived from an EMBL/GenBank/DDBJ whole genome shotgun (WGS) entry which is preliminary data.</text>
</comment>
<keyword evidence="1" id="KW-1133">Transmembrane helix</keyword>
<feature type="transmembrane region" description="Helical" evidence="1">
    <location>
        <begin position="173"/>
        <end position="191"/>
    </location>
</feature>
<protein>
    <submittedName>
        <fullName evidence="2">Uncharacterized protein</fullName>
    </submittedName>
</protein>
<dbReference type="AlphaFoldDB" id="A0AAP0E1I2"/>
<gene>
    <name evidence="2" type="ORF">Scep_029679</name>
</gene>